<keyword evidence="3" id="KW-1185">Reference proteome</keyword>
<dbReference type="InterPro" id="IPR025669">
    <property type="entry name" value="AAA_dom"/>
</dbReference>
<feature type="domain" description="AAA" evidence="1">
    <location>
        <begin position="3"/>
        <end position="174"/>
    </location>
</feature>
<organism evidence="2 3">
    <name type="scientific">Chitinimonas prasina</name>
    <dbReference type="NCBI Taxonomy" id="1434937"/>
    <lineage>
        <taxon>Bacteria</taxon>
        <taxon>Pseudomonadati</taxon>
        <taxon>Pseudomonadota</taxon>
        <taxon>Betaproteobacteria</taxon>
        <taxon>Neisseriales</taxon>
        <taxon>Chitinibacteraceae</taxon>
        <taxon>Chitinimonas</taxon>
    </lineage>
</organism>
<dbReference type="InterPro" id="IPR027417">
    <property type="entry name" value="P-loop_NTPase"/>
</dbReference>
<dbReference type="PANTHER" id="PTHR13696">
    <property type="entry name" value="P-LOOP CONTAINING NUCLEOSIDE TRIPHOSPHATE HYDROLASE"/>
    <property type="match status" value="1"/>
</dbReference>
<evidence type="ECO:0000313" key="3">
    <source>
        <dbReference type="Proteomes" id="UP001156706"/>
    </source>
</evidence>
<dbReference type="Gene3D" id="3.40.50.300">
    <property type="entry name" value="P-loop containing nucleotide triphosphate hydrolases"/>
    <property type="match status" value="1"/>
</dbReference>
<dbReference type="InterPro" id="IPR050678">
    <property type="entry name" value="DNA_Partitioning_ATPase"/>
</dbReference>
<proteinExistence type="predicted"/>
<comment type="caution">
    <text evidence="2">The sequence shown here is derived from an EMBL/GenBank/DDBJ whole genome shotgun (WGS) entry which is preliminary data.</text>
</comment>
<dbReference type="SUPFAM" id="SSF52540">
    <property type="entry name" value="P-loop containing nucleoside triphosphate hydrolases"/>
    <property type="match status" value="1"/>
</dbReference>
<evidence type="ECO:0000259" key="1">
    <source>
        <dbReference type="Pfam" id="PF13614"/>
    </source>
</evidence>
<accession>A0ABQ5YI16</accession>
<dbReference type="PANTHER" id="PTHR13696:SF52">
    <property type="entry name" value="PARA FAMILY PROTEIN CT_582"/>
    <property type="match status" value="1"/>
</dbReference>
<dbReference type="CDD" id="cd02042">
    <property type="entry name" value="ParAB_family"/>
    <property type="match status" value="1"/>
</dbReference>
<gene>
    <name evidence="2" type="ORF">GCM10007907_34320</name>
</gene>
<dbReference type="Proteomes" id="UP001156706">
    <property type="component" value="Unassembled WGS sequence"/>
</dbReference>
<reference evidence="3" key="1">
    <citation type="journal article" date="2019" name="Int. J. Syst. Evol. Microbiol.">
        <title>The Global Catalogue of Microorganisms (GCM) 10K type strain sequencing project: providing services to taxonomists for standard genome sequencing and annotation.</title>
        <authorList>
            <consortium name="The Broad Institute Genomics Platform"/>
            <consortium name="The Broad Institute Genome Sequencing Center for Infectious Disease"/>
            <person name="Wu L."/>
            <person name="Ma J."/>
        </authorList>
    </citation>
    <scope>NUCLEOTIDE SEQUENCE [LARGE SCALE GENOMIC DNA]</scope>
    <source>
        <strain evidence="3">NBRC 110044</strain>
    </source>
</reference>
<dbReference type="Pfam" id="PF13614">
    <property type="entry name" value="AAA_31"/>
    <property type="match status" value="1"/>
</dbReference>
<dbReference type="EMBL" id="BSOG01000005">
    <property type="protein sequence ID" value="GLR14642.1"/>
    <property type="molecule type" value="Genomic_DNA"/>
</dbReference>
<evidence type="ECO:0000313" key="2">
    <source>
        <dbReference type="EMBL" id="GLR14642.1"/>
    </source>
</evidence>
<name>A0ABQ5YI16_9NEIS</name>
<dbReference type="RefSeq" id="WP_284197714.1">
    <property type="nucleotide sequence ID" value="NZ_BSOG01000005.1"/>
</dbReference>
<protein>
    <submittedName>
        <fullName evidence="2">Sporulation initiation inhibitor Soj</fullName>
    </submittedName>
</protein>
<sequence>MACLAVFNQKGGVAKTTTALNLAAALARAGHTTLAIDLDPQGHLTALSGITPTDSSSSIYAFYRDHRQLADLQFAVAGRGSIIAAHLELAKVDTQFGKGPNILNRLRLGLQREHLLHGSQPVVIDCSPMLGVLSLSAIFAADRVLVPVSADYLAMKSAMQVEKTLNALAPVLKQRIARCYVITRFDGRRRMSWDIDRAMREHFGAEVCTTRIHENVALAESPYANRDVFAHAPNSRGAQDYQGLYEELQLLGFLPAQTTPSLAVQDPQAQALLSRLLTKPAKAIKIAGA</sequence>